<comment type="similarity">
    <text evidence="1 5">Belongs to the EF-Ts family.</text>
</comment>
<evidence type="ECO:0000256" key="2">
    <source>
        <dbReference type="ARBA" id="ARBA00016956"/>
    </source>
</evidence>
<dbReference type="PANTHER" id="PTHR11741:SF0">
    <property type="entry name" value="ELONGATION FACTOR TS, MITOCHONDRIAL"/>
    <property type="match status" value="1"/>
</dbReference>
<dbReference type="InterPro" id="IPR001816">
    <property type="entry name" value="Transl_elong_EFTs/EF1B"/>
</dbReference>
<keyword evidence="4 5" id="KW-0648">Protein biosynthesis</keyword>
<protein>
    <recommendedName>
        <fullName evidence="2 5">Elongation factor Ts</fullName>
        <shortName evidence="5">EF-Ts</shortName>
    </recommendedName>
</protein>
<evidence type="ECO:0000313" key="10">
    <source>
        <dbReference type="Proteomes" id="UP001522662"/>
    </source>
</evidence>
<evidence type="ECO:0000313" key="9">
    <source>
        <dbReference type="EMBL" id="MCJ8237015.1"/>
    </source>
</evidence>
<keyword evidence="5" id="KW-0963">Cytoplasm</keyword>
<evidence type="ECO:0000256" key="4">
    <source>
        <dbReference type="ARBA" id="ARBA00022917"/>
    </source>
</evidence>
<dbReference type="PANTHER" id="PTHR11741">
    <property type="entry name" value="ELONGATION FACTOR TS"/>
    <property type="match status" value="1"/>
</dbReference>
<proteinExistence type="inferred from homology"/>
<geneLocation type="plasmid" evidence="9">
    <name>unnamed</name>
</geneLocation>
<dbReference type="RefSeq" id="WP_245134332.1">
    <property type="nucleotide sequence ID" value="NZ_CP128477.1"/>
</dbReference>
<dbReference type="SUPFAM" id="SSF54713">
    <property type="entry name" value="Elongation factor Ts (EF-Ts), dimerisation domain"/>
    <property type="match status" value="1"/>
</dbReference>
<evidence type="ECO:0000256" key="6">
    <source>
        <dbReference type="SAM" id="MobiDB-lite"/>
    </source>
</evidence>
<dbReference type="Proteomes" id="UP001522662">
    <property type="component" value="Unassembled WGS sequence"/>
</dbReference>
<keyword evidence="3 5" id="KW-0251">Elongation factor</keyword>
<comment type="subcellular location">
    <subcellularLocation>
        <location evidence="5">Cytoplasm</location>
    </subcellularLocation>
</comment>
<dbReference type="Pfam" id="PF00889">
    <property type="entry name" value="EF_TS"/>
    <property type="match status" value="1"/>
</dbReference>
<evidence type="ECO:0000256" key="5">
    <source>
        <dbReference type="HAMAP-Rule" id="MF_00050"/>
    </source>
</evidence>
<evidence type="ECO:0000259" key="7">
    <source>
        <dbReference type="Pfam" id="PF00889"/>
    </source>
</evidence>
<organism evidence="9 10">
    <name type="scientific">Peteryoungia algae</name>
    <dbReference type="NCBI Taxonomy" id="2919917"/>
    <lineage>
        <taxon>Bacteria</taxon>
        <taxon>Pseudomonadati</taxon>
        <taxon>Pseudomonadota</taxon>
        <taxon>Alphaproteobacteria</taxon>
        <taxon>Hyphomicrobiales</taxon>
        <taxon>Rhizobiaceae</taxon>
        <taxon>Peteryoungia</taxon>
    </lineage>
</organism>
<comment type="function">
    <text evidence="5">Associates with the EF-Tu.GDP complex and induces the exchange of GDP to GTP. It remains bound to the aminoacyl-tRNA.EF-Tu.GTP complex up to the GTP hydrolysis stage on the ribosome.</text>
</comment>
<dbReference type="InterPro" id="IPR036402">
    <property type="entry name" value="EF-Ts_dimer_sf"/>
</dbReference>
<dbReference type="InterPro" id="IPR009060">
    <property type="entry name" value="UBA-like_sf"/>
</dbReference>
<dbReference type="NCBIfam" id="TIGR00116">
    <property type="entry name" value="tsf"/>
    <property type="match status" value="1"/>
</dbReference>
<dbReference type="Pfam" id="PF13788">
    <property type="entry name" value="DUF4180"/>
    <property type="match status" value="1"/>
</dbReference>
<dbReference type="Gene3D" id="1.10.286.20">
    <property type="match status" value="1"/>
</dbReference>
<dbReference type="HAMAP" id="MF_00050">
    <property type="entry name" value="EF_Ts"/>
    <property type="match status" value="1"/>
</dbReference>
<dbReference type="Gene3D" id="3.30.479.20">
    <property type="entry name" value="Elongation factor Ts, dimerisation domain"/>
    <property type="match status" value="2"/>
</dbReference>
<dbReference type="EMBL" id="JALAYX010000001">
    <property type="protein sequence ID" value="MCJ8237015.1"/>
    <property type="molecule type" value="Genomic_DNA"/>
</dbReference>
<evidence type="ECO:0000256" key="3">
    <source>
        <dbReference type="ARBA" id="ARBA00022768"/>
    </source>
</evidence>
<dbReference type="InterPro" id="IPR025438">
    <property type="entry name" value="DUF4180"/>
</dbReference>
<dbReference type="SUPFAM" id="SSF46934">
    <property type="entry name" value="UBA-like"/>
    <property type="match status" value="1"/>
</dbReference>
<reference evidence="9 10" key="1">
    <citation type="submission" date="2022-03" db="EMBL/GenBank/DDBJ databases">
        <title>Rhizobium SSM4.3 sp. nov., isolated from Sediment (Gouqi Island).</title>
        <authorList>
            <person name="Chen G."/>
        </authorList>
    </citation>
    <scope>NUCLEOTIDE SEQUENCE [LARGE SCALE GENOMIC DNA]</scope>
    <source>
        <strain evidence="9 10">SSM4.3</strain>
        <plasmid evidence="9">unnamed</plasmid>
    </source>
</reference>
<gene>
    <name evidence="5 9" type="primary">tsf</name>
    <name evidence="9" type="ORF">MKJ03_01650</name>
</gene>
<keyword evidence="10" id="KW-1185">Reference proteome</keyword>
<dbReference type="Gene3D" id="1.10.8.10">
    <property type="entry name" value="DNA helicase RuvA subunit, C-terminal domain"/>
    <property type="match status" value="1"/>
</dbReference>
<feature type="region of interest" description="Disordered" evidence="6">
    <location>
        <begin position="211"/>
        <end position="231"/>
    </location>
</feature>
<feature type="domain" description="DUF4180" evidence="8">
    <location>
        <begin position="320"/>
        <end position="427"/>
    </location>
</feature>
<comment type="caution">
    <text evidence="9">The sequence shown here is derived from an EMBL/GenBank/DDBJ whole genome shotgun (WGS) entry which is preliminary data.</text>
</comment>
<evidence type="ECO:0000256" key="1">
    <source>
        <dbReference type="ARBA" id="ARBA00005532"/>
    </source>
</evidence>
<dbReference type="GO" id="GO:0003746">
    <property type="term" value="F:translation elongation factor activity"/>
    <property type="evidence" value="ECO:0007669"/>
    <property type="project" value="UniProtKB-KW"/>
</dbReference>
<name>A0ABT0CV29_9HYPH</name>
<dbReference type="InterPro" id="IPR014039">
    <property type="entry name" value="Transl_elong_EFTs/EF1B_dimer"/>
</dbReference>
<accession>A0ABT0CV29</accession>
<comment type="caution">
    <text evidence="5">Lacks conserved residue(s) required for the propagation of feature annotation.</text>
</comment>
<sequence>MKEKIDINLVKALRKRTAAGVVSCRDALIDTGGDLDSAVKLLHERHLLPAAIERRPTAEGLIAFLVDGRCGVIVELAAETDFTAVNPLFQQAAQAIARTTFTVGGELANTLAAPSPDGQGDIAGYVRRLAATFGENIHVRRASILRTENGLIGAYAHNPPVPGLARMVALVAISGQAPGLSGNLVAKKLAMHVVGAAPLWSNVDHVPPSVRDQKRLRIDDDREHSPDERDVSSAIEARLERFYDQTVLPRQRYLLDPSMTVAEFLAAEAGSDAHIEGFVCFRIGEDAAHDARVAEAAEFEWTFGNDWSDERPSKLTAIGNERVFEISPHGPKLRDDRDAVDLINAAWSGGATIIALPVERLSTDFFPLSTRKAGTILQKFSNFGTRVAIVGDISSELSASSALRDFVYESNHRGQVVFVLDLTALMQGLRKSQHDNGDTA</sequence>
<evidence type="ECO:0000259" key="8">
    <source>
        <dbReference type="Pfam" id="PF13788"/>
    </source>
</evidence>
<feature type="domain" description="Translation elongation factor EFTs/EF1B dimerisation" evidence="7">
    <location>
        <begin position="71"/>
        <end position="285"/>
    </location>
</feature>
<keyword evidence="9" id="KW-0614">Plasmid</keyword>